<evidence type="ECO:0000313" key="1">
    <source>
        <dbReference type="EMBL" id="KAH7909880.1"/>
    </source>
</evidence>
<comment type="caution">
    <text evidence="1">The sequence shown here is derived from an EMBL/GenBank/DDBJ whole genome shotgun (WGS) entry which is preliminary data.</text>
</comment>
<proteinExistence type="predicted"/>
<evidence type="ECO:0000313" key="2">
    <source>
        <dbReference type="Proteomes" id="UP000790377"/>
    </source>
</evidence>
<dbReference type="EMBL" id="MU267737">
    <property type="protein sequence ID" value="KAH7909880.1"/>
    <property type="molecule type" value="Genomic_DNA"/>
</dbReference>
<keyword evidence="2" id="KW-1185">Reference proteome</keyword>
<protein>
    <submittedName>
        <fullName evidence="1">Uncharacterized protein</fullName>
    </submittedName>
</protein>
<accession>A0ACB8A9Z8</accession>
<organism evidence="1 2">
    <name type="scientific">Hygrophoropsis aurantiaca</name>
    <dbReference type="NCBI Taxonomy" id="72124"/>
    <lineage>
        <taxon>Eukaryota</taxon>
        <taxon>Fungi</taxon>
        <taxon>Dikarya</taxon>
        <taxon>Basidiomycota</taxon>
        <taxon>Agaricomycotina</taxon>
        <taxon>Agaricomycetes</taxon>
        <taxon>Agaricomycetidae</taxon>
        <taxon>Boletales</taxon>
        <taxon>Coniophorineae</taxon>
        <taxon>Hygrophoropsidaceae</taxon>
        <taxon>Hygrophoropsis</taxon>
    </lineage>
</organism>
<name>A0ACB8A9Z8_9AGAM</name>
<dbReference type="Proteomes" id="UP000790377">
    <property type="component" value="Unassembled WGS sequence"/>
</dbReference>
<sequence length="1762" mass="195129">MAKGQKSSASAGTRKKNARKAGAGNPPPEVIPKEKKPKGKTKGQKKEPKKKVYIPPTKPTPVQPDPLDTTGLVHQLPPELVMVLRSLGKKDPVTKAKAMEELQSTWVDESKRQGDDSPLAEILVAMLPVWLHRAPVLFTHPARRIRVLAAGLHLALLRISPVRDAMIFFVQESATTDQAEALLSTWCMLPYDLDRQVSSLGSRSWGDMISATPEQKNGTLVLDPSHINIVLSFIQRTLLDPNGIYTYLNPIPAASQPQAASARKSGGRFVPAPLKEEQESNRTKSEHDEESLQDRNARLRFSAFGALRWILEARSSLGAKDLDDLKDFLCNPALWTCLHSAEDCSFIHIQSFGFGQPQVRQSAWNLLWSLLNQWKDSLQPMTRILSTVVLRSAWIETDVAVRGTMSRPLLVFLKEFPNAWLLDAAYNPDMLDDDESSSDEEESDNEGKGEMPTRDPANENQSQAYKEFLQFLELGCAGSPVEGYPTVVVILSTIPSSIMGLSSSTPGSDLFSSFWAAIDGRALSSIERKVPSTAFLSSLLECMVFVIRRISSATSKDQAAQIATDSNATSATVALVREQFTRLWDELVAHKLRVDEADAGKLIAKTLNSLEAMDGDLFKSAWDALIVGIKDVSRPSPSLTASVMKVLADSFGEGTTLLNATRVLIADIVQMNVAQCEKALGSDLAEKADVAKALSAMATLVDTFGSALFQNDEFAMRMDDIAIQHPLRILQLSSRLILDYLAYRNNQERCLELWNSLLFAIAEESGSLPSSLSQLLDAVHKGNLPSYLKPENNELDGPIEHLLIQTISGAAQASVIALMRQLVKTPEYFLSSNGMEIIAQTLVSSLTSKVDEALYQSQTSTADFAVSIDLIHLILQARSQLAFSPDSAASLLPSVFMLAHIWPLQDVNARNSARAAWKTWSEQSSQDMRTVVISVIKDKLRDLIINCTAQLLPENILSSFNRKLPTIDIAVIADLFPSSKELDDMLNNLPSDPPNSSLALLNPCMPSALDFENGKISDLSCDSRGFSPYIRVVAALLHCFGDDRQLAKDNIWALRHILALSQYVQDYLTVPASRSGLLSQDVSIFDLQRILSKAHQLTTYLVSSSAVDDGWHAKVISACSSNGSKAALDPLSKLVADLVEHASNEDTIRDSLILRSILQHLLANATKSDSEQWMLLARKLEKTSPQTSIAIVTSITEYAPEPSRLDRYRNELAADMLAIPPRKVNTDGLLCLRRLVATAPDPDSEVVFLQQQRAVNAMKACQQWISSDEDVDEEVESVMTLLFFHLAPILQNVPGAHWDFMYDVLENNFENCSLNDDSTLTTLGRSLRLVILIEDLATTNKSLRASWEERRMPILILVKNLLSAQPGNAQASAPRSLCRELALTIVQELPRSLLDERTLPQMCHLLSDSSDAVLRMSYQLLSEAARKRTEYYIIESAVDAEDTIQAELPSELVIILQQSLILGDENDERSNDSSDARYSDIYGYLLAWMVTFDLFIDASMKVRSSYFNHMRSLGIIANAFIPNIFDILDLFSGGKKSFKLDIWSVDEYYMNSSDSSSMLSLRLLAAHLYHRALLTVPALIRSWISDCTDKQLLTRVIDYTSSYFSPGIIKAELALIRQPESSSELANTENLVVKVSPSAGEATASYTVDDQVLELSVRMPADWPLHRLEVRDTKMVGVSEDRWRAWVLGVQQIVWQQNGRIVDGLTLFTKNVSLHFAGQVECAICYSCVFFSFPHIFFPRVHRRLGSTGSRNGLSAFADISC</sequence>
<gene>
    <name evidence="1" type="ORF">BJ138DRAFT_1154228</name>
</gene>
<reference evidence="1" key="1">
    <citation type="journal article" date="2021" name="New Phytol.">
        <title>Evolutionary innovations through gain and loss of genes in the ectomycorrhizal Boletales.</title>
        <authorList>
            <person name="Wu G."/>
            <person name="Miyauchi S."/>
            <person name="Morin E."/>
            <person name="Kuo A."/>
            <person name="Drula E."/>
            <person name="Varga T."/>
            <person name="Kohler A."/>
            <person name="Feng B."/>
            <person name="Cao Y."/>
            <person name="Lipzen A."/>
            <person name="Daum C."/>
            <person name="Hundley H."/>
            <person name="Pangilinan J."/>
            <person name="Johnson J."/>
            <person name="Barry K."/>
            <person name="LaButti K."/>
            <person name="Ng V."/>
            <person name="Ahrendt S."/>
            <person name="Min B."/>
            <person name="Choi I.G."/>
            <person name="Park H."/>
            <person name="Plett J.M."/>
            <person name="Magnuson J."/>
            <person name="Spatafora J.W."/>
            <person name="Nagy L.G."/>
            <person name="Henrissat B."/>
            <person name="Grigoriev I.V."/>
            <person name="Yang Z.L."/>
            <person name="Xu J."/>
            <person name="Martin F.M."/>
        </authorList>
    </citation>
    <scope>NUCLEOTIDE SEQUENCE</scope>
    <source>
        <strain evidence="1">ATCC 28755</strain>
    </source>
</reference>